<accession>A0AAI8VGT2</accession>
<proteinExistence type="predicted"/>
<feature type="compositionally biased region" description="Polar residues" evidence="1">
    <location>
        <begin position="395"/>
        <end position="404"/>
    </location>
</feature>
<organism evidence="2 3">
    <name type="scientific">Anthostomella pinea</name>
    <dbReference type="NCBI Taxonomy" id="933095"/>
    <lineage>
        <taxon>Eukaryota</taxon>
        <taxon>Fungi</taxon>
        <taxon>Dikarya</taxon>
        <taxon>Ascomycota</taxon>
        <taxon>Pezizomycotina</taxon>
        <taxon>Sordariomycetes</taxon>
        <taxon>Xylariomycetidae</taxon>
        <taxon>Xylariales</taxon>
        <taxon>Xylariaceae</taxon>
        <taxon>Anthostomella</taxon>
    </lineage>
</organism>
<gene>
    <name evidence="2" type="ORF">KHLLAP_LOCUS5152</name>
</gene>
<name>A0AAI8VGT2_9PEZI</name>
<feature type="region of interest" description="Disordered" evidence="1">
    <location>
        <begin position="203"/>
        <end position="223"/>
    </location>
</feature>
<feature type="compositionally biased region" description="Basic and acidic residues" evidence="1">
    <location>
        <begin position="352"/>
        <end position="364"/>
    </location>
</feature>
<dbReference type="EMBL" id="CAUWAG010000007">
    <property type="protein sequence ID" value="CAJ2504684.1"/>
    <property type="molecule type" value="Genomic_DNA"/>
</dbReference>
<dbReference type="AlphaFoldDB" id="A0AAI8VGT2"/>
<comment type="caution">
    <text evidence="2">The sequence shown here is derived from an EMBL/GenBank/DDBJ whole genome shotgun (WGS) entry which is preliminary data.</text>
</comment>
<protein>
    <submittedName>
        <fullName evidence="2">Uu.00g120780.m01.CDS01</fullName>
    </submittedName>
</protein>
<feature type="region of interest" description="Disordered" evidence="1">
    <location>
        <begin position="309"/>
        <end position="423"/>
    </location>
</feature>
<reference evidence="2" key="1">
    <citation type="submission" date="2023-10" db="EMBL/GenBank/DDBJ databases">
        <authorList>
            <person name="Hackl T."/>
        </authorList>
    </citation>
    <scope>NUCLEOTIDE SEQUENCE</scope>
</reference>
<keyword evidence="3" id="KW-1185">Reference proteome</keyword>
<evidence type="ECO:0000256" key="1">
    <source>
        <dbReference type="SAM" id="MobiDB-lite"/>
    </source>
</evidence>
<sequence>MDARAAPTQPGTNPGGKLNNALSDFALSFVKKELQQLARECDDNLGRNYVPRLRALLREVDRERDAFEHEKQQLVKGLRAKLELLQVDDDAVDDVVAQLHAMGPKYLGAIPSASTLTIRPPTPTMSPTMSPSRENNYFSTVLSADARLNGLAAAPQSPIRERSAPGLLHHSSPAVAHGSPLAITSIDRQVQYQVIGESSLAIKSPKRPRVEGRSNSGTLPKRQKVVSEKRKGFFVIRCDRPGCSSGYFREPPLVYNRAMKHFQKHGEIGPDDGELTNDYIFDKFACQIEGSDLASKYWIKEHLGTVPHTFIPGKTPRIRAAPDDNPELSVDHEEVNEDFVLSDKTQGSIHARQSDDESEPEKPRRTPRSVPRPDYAELVANKDPCNGSDADSEKTSQTTKASRASSRKRKVMRLSGTASPTTSKIATPLVSTVKTVGIMELNKYVSTSPLDEKDLGSTNLDPLATLPNSGPGDQPLARHPDNNTAVHHEAYLDRLSLTVQTDRDRMRSFRKQRVDIYGDVLSQTHRSSKPESVESSL</sequence>
<evidence type="ECO:0000313" key="2">
    <source>
        <dbReference type="EMBL" id="CAJ2504684.1"/>
    </source>
</evidence>
<dbReference type="Proteomes" id="UP001295740">
    <property type="component" value="Unassembled WGS sequence"/>
</dbReference>
<evidence type="ECO:0000313" key="3">
    <source>
        <dbReference type="Proteomes" id="UP001295740"/>
    </source>
</evidence>